<accession>A0A9W9P0A1</accession>
<evidence type="ECO:0000256" key="1">
    <source>
        <dbReference type="SAM" id="MobiDB-lite"/>
    </source>
</evidence>
<gene>
    <name evidence="2" type="ORF">N7468_005881</name>
</gene>
<organism evidence="2 3">
    <name type="scientific">Penicillium chermesinum</name>
    <dbReference type="NCBI Taxonomy" id="63820"/>
    <lineage>
        <taxon>Eukaryota</taxon>
        <taxon>Fungi</taxon>
        <taxon>Dikarya</taxon>
        <taxon>Ascomycota</taxon>
        <taxon>Pezizomycotina</taxon>
        <taxon>Eurotiomycetes</taxon>
        <taxon>Eurotiomycetidae</taxon>
        <taxon>Eurotiales</taxon>
        <taxon>Aspergillaceae</taxon>
        <taxon>Penicillium</taxon>
    </lineage>
</organism>
<sequence length="153" mass="15839">MSSNRPFLANFLAAFRAQSAYKAGASQPTGTTSLSSAQISQNARAIATKAANSGSGSAGPSGSASASASASTSHHSGATAAPATSSASQPPHHYHHESPLATSLAHARLCDSNPHHPERRPAASRQRQLQWLGRLPGCNGPRKVVHRRPYTGR</sequence>
<protein>
    <submittedName>
        <fullName evidence="2">Uncharacterized protein</fullName>
    </submittedName>
</protein>
<dbReference type="AlphaFoldDB" id="A0A9W9P0A1"/>
<proteinExistence type="predicted"/>
<evidence type="ECO:0000313" key="3">
    <source>
        <dbReference type="Proteomes" id="UP001150941"/>
    </source>
</evidence>
<feature type="compositionally biased region" description="Polar residues" evidence="1">
    <location>
        <begin position="26"/>
        <end position="43"/>
    </location>
</feature>
<dbReference type="Proteomes" id="UP001150941">
    <property type="component" value="Unassembled WGS sequence"/>
</dbReference>
<name>A0A9W9P0A1_9EURO</name>
<dbReference type="PANTHER" id="PTHR42095:SF1">
    <property type="entry name" value="YALI0C12166P"/>
    <property type="match status" value="1"/>
</dbReference>
<dbReference type="OrthoDB" id="4207123at2759"/>
<evidence type="ECO:0000313" key="2">
    <source>
        <dbReference type="EMBL" id="KAJ5232925.1"/>
    </source>
</evidence>
<reference evidence="2" key="1">
    <citation type="submission" date="2022-11" db="EMBL/GenBank/DDBJ databases">
        <authorList>
            <person name="Petersen C."/>
        </authorList>
    </citation>
    <scope>NUCLEOTIDE SEQUENCE</scope>
    <source>
        <strain evidence="2">IBT 19713</strain>
    </source>
</reference>
<dbReference type="PANTHER" id="PTHR42095">
    <property type="entry name" value="YALI0C12166P"/>
    <property type="match status" value="1"/>
</dbReference>
<dbReference type="GeneID" id="83202480"/>
<dbReference type="RefSeq" id="XP_058330917.1">
    <property type="nucleotide sequence ID" value="XM_058475177.1"/>
</dbReference>
<feature type="compositionally biased region" description="Low complexity" evidence="1">
    <location>
        <begin position="47"/>
        <end position="91"/>
    </location>
</feature>
<dbReference type="EMBL" id="JAPQKS010000004">
    <property type="protein sequence ID" value="KAJ5232925.1"/>
    <property type="molecule type" value="Genomic_DNA"/>
</dbReference>
<comment type="caution">
    <text evidence="2">The sequence shown here is derived from an EMBL/GenBank/DDBJ whole genome shotgun (WGS) entry which is preliminary data.</text>
</comment>
<feature type="compositionally biased region" description="Basic residues" evidence="1">
    <location>
        <begin position="143"/>
        <end position="153"/>
    </location>
</feature>
<feature type="region of interest" description="Disordered" evidence="1">
    <location>
        <begin position="22"/>
        <end position="153"/>
    </location>
</feature>
<reference evidence="2" key="2">
    <citation type="journal article" date="2023" name="IMA Fungus">
        <title>Comparative genomic study of the Penicillium genus elucidates a diverse pangenome and 15 lateral gene transfer events.</title>
        <authorList>
            <person name="Petersen C."/>
            <person name="Sorensen T."/>
            <person name="Nielsen M.R."/>
            <person name="Sondergaard T.E."/>
            <person name="Sorensen J.L."/>
            <person name="Fitzpatrick D.A."/>
            <person name="Frisvad J.C."/>
            <person name="Nielsen K.L."/>
        </authorList>
    </citation>
    <scope>NUCLEOTIDE SEQUENCE</scope>
    <source>
        <strain evidence="2">IBT 19713</strain>
    </source>
</reference>
<keyword evidence="3" id="KW-1185">Reference proteome</keyword>